<reference evidence="1 2" key="1">
    <citation type="submission" date="2019-12" db="EMBL/GenBank/DDBJ databases">
        <authorList>
            <person name="Reyes-Prieto M."/>
        </authorList>
    </citation>
    <scope>NUCLEOTIDE SEQUENCE [LARGE SCALE GENOMIC DNA]</scope>
    <source>
        <strain evidence="1">HF14-78462</strain>
    </source>
</reference>
<protein>
    <submittedName>
        <fullName evidence="1">Uncharacterized protein</fullName>
    </submittedName>
</protein>
<dbReference type="Proteomes" id="UP000433050">
    <property type="component" value="Unassembled WGS sequence"/>
</dbReference>
<gene>
    <name evidence="1" type="ORF">STARVERO_04044</name>
</gene>
<organism evidence="1 2">
    <name type="scientific">Starkeya nomas</name>
    <dbReference type="NCBI Taxonomy" id="2666134"/>
    <lineage>
        <taxon>Bacteria</taxon>
        <taxon>Pseudomonadati</taxon>
        <taxon>Pseudomonadota</taxon>
        <taxon>Alphaproteobacteria</taxon>
        <taxon>Hyphomicrobiales</taxon>
        <taxon>Xanthobacteraceae</taxon>
        <taxon>Starkeya</taxon>
    </lineage>
</organism>
<sequence length="81" mass="8892">MMANLPLPPFGLDGIPSGTEPFIDRAMLVHEARREVDDPFGASKPSAVRIDSGKHLKGLEHVHLRVLQTEKLRPRGLTIAS</sequence>
<evidence type="ECO:0000313" key="1">
    <source>
        <dbReference type="EMBL" id="CAA0112413.1"/>
    </source>
</evidence>
<dbReference type="AlphaFoldDB" id="A0A5S9Q415"/>
<dbReference type="EMBL" id="CACSAS010000001">
    <property type="protein sequence ID" value="CAA0112413.1"/>
    <property type="molecule type" value="Genomic_DNA"/>
</dbReference>
<proteinExistence type="predicted"/>
<name>A0A5S9Q415_9HYPH</name>
<evidence type="ECO:0000313" key="2">
    <source>
        <dbReference type="Proteomes" id="UP000433050"/>
    </source>
</evidence>
<accession>A0A5S9Q415</accession>
<keyword evidence="2" id="KW-1185">Reference proteome</keyword>